<dbReference type="InterPro" id="IPR051605">
    <property type="entry name" value="CstA"/>
</dbReference>
<dbReference type="GO" id="GO:0005886">
    <property type="term" value="C:plasma membrane"/>
    <property type="evidence" value="ECO:0007669"/>
    <property type="project" value="UniProtKB-SubCell"/>
</dbReference>
<comment type="similarity">
    <text evidence="2">Belongs to the peptide transporter carbon starvation (CstA) (TC 2.A.114) family.</text>
</comment>
<dbReference type="PANTHER" id="PTHR30252">
    <property type="entry name" value="INNER MEMBRANE PEPTIDE TRANSPORTER"/>
    <property type="match status" value="1"/>
</dbReference>
<proteinExistence type="inferred from homology"/>
<feature type="transmembrane region" description="Helical" evidence="8">
    <location>
        <begin position="522"/>
        <end position="541"/>
    </location>
</feature>
<gene>
    <name evidence="10" type="ORF">CfE428DRAFT_1084</name>
</gene>
<keyword evidence="5 8" id="KW-0812">Transmembrane</keyword>
<comment type="caution">
    <text evidence="10">The sequence shown here is derived from an EMBL/GenBank/DDBJ whole genome shotgun (WGS) entry which is preliminary data.</text>
</comment>
<dbReference type="GO" id="GO:0009267">
    <property type="term" value="P:cellular response to starvation"/>
    <property type="evidence" value="ECO:0007669"/>
    <property type="project" value="InterPro"/>
</dbReference>
<feature type="transmembrane region" description="Helical" evidence="8">
    <location>
        <begin position="288"/>
        <end position="305"/>
    </location>
</feature>
<dbReference type="FunCoup" id="B4CWP6">
    <property type="interactions" value="131"/>
</dbReference>
<keyword evidence="4" id="KW-1003">Cell membrane</keyword>
<dbReference type="InterPro" id="IPR003706">
    <property type="entry name" value="CstA_N"/>
</dbReference>
<dbReference type="InParanoid" id="B4CWP6"/>
<feature type="transmembrane region" description="Helical" evidence="8">
    <location>
        <begin position="477"/>
        <end position="501"/>
    </location>
</feature>
<feature type="transmembrane region" description="Helical" evidence="8">
    <location>
        <begin position="673"/>
        <end position="695"/>
    </location>
</feature>
<feature type="transmembrane region" description="Helical" evidence="8">
    <location>
        <begin position="217"/>
        <end position="236"/>
    </location>
</feature>
<dbReference type="Pfam" id="PF02554">
    <property type="entry name" value="CstA"/>
    <property type="match status" value="1"/>
</dbReference>
<comment type="subcellular location">
    <subcellularLocation>
        <location evidence="1">Cell membrane</location>
        <topology evidence="1">Multi-pass membrane protein</topology>
    </subcellularLocation>
</comment>
<keyword evidence="7 8" id="KW-0472">Membrane</keyword>
<dbReference type="STRING" id="497964.CfE428DRAFT_1084"/>
<keyword evidence="3" id="KW-0813">Transport</keyword>
<evidence type="ECO:0000256" key="7">
    <source>
        <dbReference type="ARBA" id="ARBA00023136"/>
    </source>
</evidence>
<dbReference type="Proteomes" id="UP000005824">
    <property type="component" value="Unassembled WGS sequence"/>
</dbReference>
<protein>
    <submittedName>
        <fullName evidence="10">Carbon starvation protein CstA</fullName>
    </submittedName>
</protein>
<name>B4CWP6_9BACT</name>
<feature type="transmembrane region" description="Helical" evidence="8">
    <location>
        <begin position="365"/>
        <end position="390"/>
    </location>
</feature>
<evidence type="ECO:0000259" key="9">
    <source>
        <dbReference type="Pfam" id="PF02554"/>
    </source>
</evidence>
<evidence type="ECO:0000256" key="8">
    <source>
        <dbReference type="SAM" id="Phobius"/>
    </source>
</evidence>
<feature type="transmembrane region" description="Helical" evidence="8">
    <location>
        <begin position="590"/>
        <end position="611"/>
    </location>
</feature>
<feature type="transmembrane region" description="Helical" evidence="8">
    <location>
        <begin position="158"/>
        <end position="183"/>
    </location>
</feature>
<keyword evidence="6 8" id="KW-1133">Transmembrane helix</keyword>
<evidence type="ECO:0000256" key="6">
    <source>
        <dbReference type="ARBA" id="ARBA00022989"/>
    </source>
</evidence>
<evidence type="ECO:0000313" key="11">
    <source>
        <dbReference type="Proteomes" id="UP000005824"/>
    </source>
</evidence>
<accession>B4CWP6</accession>
<feature type="transmembrane region" description="Helical" evidence="8">
    <location>
        <begin position="553"/>
        <end position="578"/>
    </location>
</feature>
<evidence type="ECO:0000256" key="2">
    <source>
        <dbReference type="ARBA" id="ARBA00007755"/>
    </source>
</evidence>
<dbReference type="PANTHER" id="PTHR30252:SF3">
    <property type="entry name" value="PYRUVATE_PROTON SYMPORTER BTST"/>
    <property type="match status" value="1"/>
</dbReference>
<dbReference type="EMBL" id="ABVL01000002">
    <property type="protein sequence ID" value="EDY21838.1"/>
    <property type="molecule type" value="Genomic_DNA"/>
</dbReference>
<feature type="transmembrane region" description="Helical" evidence="8">
    <location>
        <begin position="256"/>
        <end position="276"/>
    </location>
</feature>
<dbReference type="RefSeq" id="WP_006978410.1">
    <property type="nucleotide sequence ID" value="NZ_ABVL01000002.1"/>
</dbReference>
<feature type="transmembrane region" description="Helical" evidence="8">
    <location>
        <begin position="325"/>
        <end position="345"/>
    </location>
</feature>
<feature type="transmembrane region" description="Helical" evidence="8">
    <location>
        <begin position="86"/>
        <end position="111"/>
    </location>
</feature>
<sequence precursor="true">MKKIVSLLVWLAVALLGAFGYWTIATQRHEPVNSGFILIAALCSYAIGYRFYSKWIAAKVLALDDRRATPCEVHEDGKDFVKTNKWIVFGHHFAAISGPGPLVGPVLAAQFGFLPGTLWIVIGVVLGGAVQDFIILFASMRRDGRSLGQMIREELNSVVGFFGVVAILAIMIILLAVLALVVVKALAESPWGIFTVGATIPIAMFMGIYLRGVRVGKVLEVSVIGVVLLLLAVWGGQLVHTSPTLHQAFLVKAEPLAWAIIIYGFFASVLPVWLLLAPRDYLSTFMKLGTIGSLAIGTLLVLPTMHMPAITKFVDGSGPVIGGKLFPFCFITIACGAISGFHTLISSGITPKIITRESYSRPVGYGAMCLESLVAIMAMIAACTLDPGVYLAMNMPGKDPVAAQAAVTASGLTQFTPSTTQAGYVETPVSISPETMKSLAAEMKEDSLYGRTGGAATLAVGMAVIFGKLTNGRWLDLWYHFAIMFEALFILTTLDAGTRVGRYLLQDAFKKLIPSFGDTRSTGAGLIASALIVASWGFFLIMGVRDPDGGVRALWPIFGISNQLLASIALCFATTVLIKMQLQRGNSPAFAFVTLVPLAWLLAVTIDASVIKVWDANPKVGFIAGAHAAEAKLATLETQLATQIQAGDKTAADATQAVIKTTQTAHFNAVVDAWVTATFLVLVALIVLLSIYEWLRLLTRSKASILSEMEPVYLPAGSVMESNPLPAFSIAVLGFTLLKELSGEAAIDRAEICACAQAEASGQVQPAKYRRQNAFLTATEHRYRGVNRCC</sequence>
<organism evidence="10 11">
    <name type="scientific">Chthoniobacter flavus Ellin428</name>
    <dbReference type="NCBI Taxonomy" id="497964"/>
    <lineage>
        <taxon>Bacteria</taxon>
        <taxon>Pseudomonadati</taxon>
        <taxon>Verrucomicrobiota</taxon>
        <taxon>Spartobacteria</taxon>
        <taxon>Chthoniobacterales</taxon>
        <taxon>Chthoniobacteraceae</taxon>
        <taxon>Chthoniobacter</taxon>
    </lineage>
</organism>
<dbReference type="AlphaFoldDB" id="B4CWP6"/>
<feature type="domain" description="CstA N-terminal" evidence="9">
    <location>
        <begin position="34"/>
        <end position="608"/>
    </location>
</feature>
<feature type="transmembrane region" description="Helical" evidence="8">
    <location>
        <begin position="117"/>
        <end position="138"/>
    </location>
</feature>
<keyword evidence="11" id="KW-1185">Reference proteome</keyword>
<evidence type="ECO:0000256" key="3">
    <source>
        <dbReference type="ARBA" id="ARBA00022448"/>
    </source>
</evidence>
<reference evidence="10 11" key="1">
    <citation type="journal article" date="2011" name="J. Bacteriol.">
        <title>Genome sequence of Chthoniobacter flavus Ellin428, an aerobic heterotrophic soil bacterium.</title>
        <authorList>
            <person name="Kant R."/>
            <person name="van Passel M.W."/>
            <person name="Palva A."/>
            <person name="Lucas S."/>
            <person name="Lapidus A."/>
            <person name="Glavina Del Rio T."/>
            <person name="Dalin E."/>
            <person name="Tice H."/>
            <person name="Bruce D."/>
            <person name="Goodwin L."/>
            <person name="Pitluck S."/>
            <person name="Larimer F.W."/>
            <person name="Land M.L."/>
            <person name="Hauser L."/>
            <person name="Sangwan P."/>
            <person name="de Vos W.M."/>
            <person name="Janssen P.H."/>
            <person name="Smidt H."/>
        </authorList>
    </citation>
    <scope>NUCLEOTIDE SEQUENCE [LARGE SCALE GENOMIC DNA]</scope>
    <source>
        <strain evidence="10 11">Ellin428</strain>
    </source>
</reference>
<evidence type="ECO:0000256" key="5">
    <source>
        <dbReference type="ARBA" id="ARBA00022692"/>
    </source>
</evidence>
<dbReference type="eggNOG" id="COG1966">
    <property type="taxonomic scope" value="Bacteria"/>
</dbReference>
<feature type="transmembrane region" description="Helical" evidence="8">
    <location>
        <begin position="189"/>
        <end position="210"/>
    </location>
</feature>
<evidence type="ECO:0000256" key="4">
    <source>
        <dbReference type="ARBA" id="ARBA00022475"/>
    </source>
</evidence>
<feature type="transmembrane region" description="Helical" evidence="8">
    <location>
        <begin position="36"/>
        <end position="52"/>
    </location>
</feature>
<evidence type="ECO:0000313" key="10">
    <source>
        <dbReference type="EMBL" id="EDY21838.1"/>
    </source>
</evidence>
<evidence type="ECO:0000256" key="1">
    <source>
        <dbReference type="ARBA" id="ARBA00004651"/>
    </source>
</evidence>